<evidence type="ECO:0000256" key="8">
    <source>
        <dbReference type="ARBA" id="ARBA00022840"/>
    </source>
</evidence>
<reference evidence="11 12" key="1">
    <citation type="submission" date="2018-04" db="EMBL/GenBank/DDBJ databases">
        <title>Genomic Encyclopedia of Archaeal and Bacterial Type Strains, Phase II (KMG-II): from individual species to whole genera.</title>
        <authorList>
            <person name="Goeker M."/>
        </authorList>
    </citation>
    <scope>NUCLEOTIDE SEQUENCE [LARGE SCALE GENOMIC DNA]</scope>
    <source>
        <strain evidence="11 12">DSM 28823</strain>
    </source>
</reference>
<keyword evidence="4" id="KW-0963">Cytoplasm</keyword>
<evidence type="ECO:0000256" key="3">
    <source>
        <dbReference type="ARBA" id="ARBA00019010"/>
    </source>
</evidence>
<evidence type="ECO:0000313" key="11">
    <source>
        <dbReference type="EMBL" id="PTN07328.1"/>
    </source>
</evidence>
<keyword evidence="9" id="KW-0460">Magnesium</keyword>
<dbReference type="Proteomes" id="UP000243525">
    <property type="component" value="Unassembled WGS sequence"/>
</dbReference>
<comment type="caution">
    <text evidence="11">The sequence shown here is derived from an EMBL/GenBank/DDBJ whole genome shotgun (WGS) entry which is preliminary data.</text>
</comment>
<dbReference type="NCBIfam" id="TIGR00150">
    <property type="entry name" value="T6A_YjeE"/>
    <property type="match status" value="1"/>
</dbReference>
<keyword evidence="8" id="KW-0067">ATP-binding</keyword>
<keyword evidence="5" id="KW-0819">tRNA processing</keyword>
<dbReference type="GO" id="GO:0046872">
    <property type="term" value="F:metal ion binding"/>
    <property type="evidence" value="ECO:0007669"/>
    <property type="project" value="UniProtKB-KW"/>
</dbReference>
<dbReference type="InterPro" id="IPR003442">
    <property type="entry name" value="T6A_TsaE"/>
</dbReference>
<organism evidence="11 12">
    <name type="scientific">Mangrovibacterium marinum</name>
    <dbReference type="NCBI Taxonomy" id="1639118"/>
    <lineage>
        <taxon>Bacteria</taxon>
        <taxon>Pseudomonadati</taxon>
        <taxon>Bacteroidota</taxon>
        <taxon>Bacteroidia</taxon>
        <taxon>Marinilabiliales</taxon>
        <taxon>Prolixibacteraceae</taxon>
        <taxon>Mangrovibacterium</taxon>
    </lineage>
</organism>
<dbReference type="AlphaFoldDB" id="A0A2T5BYK4"/>
<evidence type="ECO:0000256" key="2">
    <source>
        <dbReference type="ARBA" id="ARBA00007599"/>
    </source>
</evidence>
<keyword evidence="7" id="KW-0547">Nucleotide-binding</keyword>
<keyword evidence="6" id="KW-0479">Metal-binding</keyword>
<dbReference type="GO" id="GO:0002949">
    <property type="term" value="P:tRNA threonylcarbamoyladenosine modification"/>
    <property type="evidence" value="ECO:0007669"/>
    <property type="project" value="InterPro"/>
</dbReference>
<gene>
    <name evidence="11" type="ORF">C8N47_11941</name>
</gene>
<keyword evidence="12" id="KW-1185">Reference proteome</keyword>
<name>A0A2T5BYK4_9BACT</name>
<comment type="similarity">
    <text evidence="2">Belongs to the TsaE family.</text>
</comment>
<protein>
    <recommendedName>
        <fullName evidence="3">tRNA threonylcarbamoyladenosine biosynthesis protein TsaE</fullName>
    </recommendedName>
    <alternativeName>
        <fullName evidence="10">t(6)A37 threonylcarbamoyladenosine biosynthesis protein TsaE</fullName>
    </alternativeName>
</protein>
<dbReference type="InterPro" id="IPR027417">
    <property type="entry name" value="P-loop_NTPase"/>
</dbReference>
<dbReference type="PANTHER" id="PTHR33540:SF2">
    <property type="entry name" value="TRNA THREONYLCARBAMOYLADENOSINE BIOSYNTHESIS PROTEIN TSAE"/>
    <property type="match status" value="1"/>
</dbReference>
<evidence type="ECO:0000256" key="10">
    <source>
        <dbReference type="ARBA" id="ARBA00032441"/>
    </source>
</evidence>
<accession>A0A2T5BYK4</accession>
<evidence type="ECO:0000313" key="12">
    <source>
        <dbReference type="Proteomes" id="UP000243525"/>
    </source>
</evidence>
<dbReference type="GO" id="GO:0005737">
    <property type="term" value="C:cytoplasm"/>
    <property type="evidence" value="ECO:0007669"/>
    <property type="project" value="UniProtKB-SubCell"/>
</dbReference>
<evidence type="ECO:0000256" key="5">
    <source>
        <dbReference type="ARBA" id="ARBA00022694"/>
    </source>
</evidence>
<dbReference type="CDD" id="cd00882">
    <property type="entry name" value="Ras_like_GTPase"/>
    <property type="match status" value="1"/>
</dbReference>
<evidence type="ECO:0000256" key="9">
    <source>
        <dbReference type="ARBA" id="ARBA00022842"/>
    </source>
</evidence>
<evidence type="ECO:0000256" key="1">
    <source>
        <dbReference type="ARBA" id="ARBA00004496"/>
    </source>
</evidence>
<dbReference type="SUPFAM" id="SSF52540">
    <property type="entry name" value="P-loop containing nucleoside triphosphate hydrolases"/>
    <property type="match status" value="1"/>
</dbReference>
<dbReference type="Gene3D" id="3.40.50.300">
    <property type="entry name" value="P-loop containing nucleotide triphosphate hydrolases"/>
    <property type="match status" value="1"/>
</dbReference>
<dbReference type="PANTHER" id="PTHR33540">
    <property type="entry name" value="TRNA THREONYLCARBAMOYLADENOSINE BIOSYNTHESIS PROTEIN TSAE"/>
    <property type="match status" value="1"/>
</dbReference>
<evidence type="ECO:0000256" key="6">
    <source>
        <dbReference type="ARBA" id="ARBA00022723"/>
    </source>
</evidence>
<dbReference type="GO" id="GO:0005524">
    <property type="term" value="F:ATP binding"/>
    <property type="evidence" value="ECO:0007669"/>
    <property type="project" value="UniProtKB-KW"/>
</dbReference>
<dbReference type="EMBL" id="QAAD01000019">
    <property type="protein sequence ID" value="PTN07328.1"/>
    <property type="molecule type" value="Genomic_DNA"/>
</dbReference>
<sequence>MPIDAQKSTTRNQQKSSELYYFAGINFSTMFSIEIKTLEDLPKVAKAFIETFKDERLFAFYGNMGAGKTTFIKALCRAMGSTDNITSPTFALVNEYDTQLPEKIYHFDFYRVKDMTEAMDLGFDDYVESGNYCFMEWPERIERLLPDHLVEVKIEETGPTSRLLTANII</sequence>
<proteinExistence type="inferred from homology"/>
<dbReference type="Pfam" id="PF02367">
    <property type="entry name" value="TsaE"/>
    <property type="match status" value="1"/>
</dbReference>
<evidence type="ECO:0000256" key="7">
    <source>
        <dbReference type="ARBA" id="ARBA00022741"/>
    </source>
</evidence>
<comment type="subcellular location">
    <subcellularLocation>
        <location evidence="1">Cytoplasm</location>
    </subcellularLocation>
</comment>
<evidence type="ECO:0000256" key="4">
    <source>
        <dbReference type="ARBA" id="ARBA00022490"/>
    </source>
</evidence>